<evidence type="ECO:0000313" key="3">
    <source>
        <dbReference type="Proteomes" id="UP001596977"/>
    </source>
</evidence>
<keyword evidence="3" id="KW-1185">Reference proteome</keyword>
<dbReference type="Proteomes" id="UP001596977">
    <property type="component" value="Unassembled WGS sequence"/>
</dbReference>
<protein>
    <submittedName>
        <fullName evidence="2">Uncharacterized protein</fullName>
    </submittedName>
</protein>
<evidence type="ECO:0000313" key="2">
    <source>
        <dbReference type="EMBL" id="MFD0947111.1"/>
    </source>
</evidence>
<feature type="compositionally biased region" description="Low complexity" evidence="1">
    <location>
        <begin position="73"/>
        <end position="92"/>
    </location>
</feature>
<organism evidence="2 3">
    <name type="scientific">Sphingomonas canadensis</name>
    <dbReference type="NCBI Taxonomy" id="1219257"/>
    <lineage>
        <taxon>Bacteria</taxon>
        <taxon>Pseudomonadati</taxon>
        <taxon>Pseudomonadota</taxon>
        <taxon>Alphaproteobacteria</taxon>
        <taxon>Sphingomonadales</taxon>
        <taxon>Sphingomonadaceae</taxon>
        <taxon>Sphingomonas</taxon>
    </lineage>
</organism>
<feature type="compositionally biased region" description="Pro residues" evidence="1">
    <location>
        <begin position="93"/>
        <end position="102"/>
    </location>
</feature>
<sequence>MSDPEDSKPKPVASDALARARAALDGIGTPTAREEIAATDPHDAPLADPELGPEPAYHKEPETAPADAPPPRSAADVARAMQDAPPELAVFAPTPPPPPAPPERAEPVAPAAREPESAPAPAPVRERLGDTTSPVDLPEPAVPLPHPLRWTTIVIAVATLFLALFNAQTIRSWAYQLPPSPLSASIAGAAETWFNITASVGLDRPYAALHAWYGDLKDARFGEDAKAGEGGPENAAAAAE</sequence>
<dbReference type="EMBL" id="JBHTJG010000005">
    <property type="protein sequence ID" value="MFD0947111.1"/>
    <property type="molecule type" value="Genomic_DNA"/>
</dbReference>
<name>A0ABW3H6I9_9SPHN</name>
<feature type="region of interest" description="Disordered" evidence="1">
    <location>
        <begin position="23"/>
        <end position="140"/>
    </location>
</feature>
<reference evidence="3" key="1">
    <citation type="journal article" date="2019" name="Int. J. Syst. Evol. Microbiol.">
        <title>The Global Catalogue of Microorganisms (GCM) 10K type strain sequencing project: providing services to taxonomists for standard genome sequencing and annotation.</title>
        <authorList>
            <consortium name="The Broad Institute Genomics Platform"/>
            <consortium name="The Broad Institute Genome Sequencing Center for Infectious Disease"/>
            <person name="Wu L."/>
            <person name="Ma J."/>
        </authorList>
    </citation>
    <scope>NUCLEOTIDE SEQUENCE [LARGE SCALE GENOMIC DNA]</scope>
    <source>
        <strain evidence="3">CCUG 62982</strain>
    </source>
</reference>
<feature type="compositionally biased region" description="Basic and acidic residues" evidence="1">
    <location>
        <begin position="32"/>
        <end position="45"/>
    </location>
</feature>
<accession>A0ABW3H6I9</accession>
<gene>
    <name evidence="2" type="ORF">ACFQ1E_12245</name>
</gene>
<evidence type="ECO:0000256" key="1">
    <source>
        <dbReference type="SAM" id="MobiDB-lite"/>
    </source>
</evidence>
<proteinExistence type="predicted"/>
<comment type="caution">
    <text evidence="2">The sequence shown here is derived from an EMBL/GenBank/DDBJ whole genome shotgun (WGS) entry which is preliminary data.</text>
</comment>
<dbReference type="RefSeq" id="WP_264944534.1">
    <property type="nucleotide sequence ID" value="NZ_JAPDRA010000005.1"/>
</dbReference>